<dbReference type="Pfam" id="PF13411">
    <property type="entry name" value="MerR_1"/>
    <property type="match status" value="1"/>
</dbReference>
<reference evidence="3 4" key="1">
    <citation type="journal article" date="2022" name="Int. J. Syst. Evol. Microbiol.">
        <title>Apilactobacillus apisilvae sp. nov., Nicolia spurrieriana gen. nov. sp. nov., Bombilactobacillus folatiphilus sp. nov. and Bombilactobacillus thymidiniphilus sp. nov., four new lactic acid bacterial isolates from stingless bees Tetragonula carbonaria and Austroplebeia australis.</title>
        <authorList>
            <person name="Oliphant S.A."/>
            <person name="Watson-Haigh N.S."/>
            <person name="Sumby K.M."/>
            <person name="Gardner J."/>
            <person name="Groom S."/>
            <person name="Jiranek V."/>
        </authorList>
    </citation>
    <scope>NUCLEOTIDE SEQUENCE [LARGE SCALE GENOMIC DNA]</scope>
    <source>
        <strain evidence="3 4">SG5_A10</strain>
    </source>
</reference>
<protein>
    <submittedName>
        <fullName evidence="3">MerR family transcriptional regulator</fullName>
    </submittedName>
</protein>
<dbReference type="Gene3D" id="1.10.1660.10">
    <property type="match status" value="1"/>
</dbReference>
<proteinExistence type="predicted"/>
<dbReference type="Proteomes" id="UP000831859">
    <property type="component" value="Chromosome"/>
</dbReference>
<sequence>MKISQVTKEYHVSKQTLYYWERIGLLEKIKKDRNGYRNYTKNNLEQLEFITCMRNAGMTIEKLQKYMFLYKSGEKTYKQRKQLISDQLTEIKYQVLRYKNAQQMLEYKLAHYDELNNRLNKQDAK</sequence>
<evidence type="ECO:0000313" key="3">
    <source>
        <dbReference type="EMBL" id="UQS84569.1"/>
    </source>
</evidence>
<accession>A0ABY4PFU3</accession>
<name>A0ABY4PFU3_9LACO</name>
<feature type="domain" description="HTH merR-type" evidence="2">
    <location>
        <begin position="1"/>
        <end position="69"/>
    </location>
</feature>
<dbReference type="SUPFAM" id="SSF46955">
    <property type="entry name" value="Putative DNA-binding domain"/>
    <property type="match status" value="1"/>
</dbReference>
<dbReference type="PANTHER" id="PTHR30204:SF98">
    <property type="entry name" value="HTH-TYPE TRANSCRIPTIONAL REGULATOR ADHR"/>
    <property type="match status" value="1"/>
</dbReference>
<dbReference type="CDD" id="cd01109">
    <property type="entry name" value="HTH_YyaN"/>
    <property type="match status" value="1"/>
</dbReference>
<dbReference type="InterPro" id="IPR000551">
    <property type="entry name" value="MerR-type_HTH_dom"/>
</dbReference>
<dbReference type="PROSITE" id="PS50937">
    <property type="entry name" value="HTH_MERR_2"/>
    <property type="match status" value="1"/>
</dbReference>
<dbReference type="SMART" id="SM00422">
    <property type="entry name" value="HTH_MERR"/>
    <property type="match status" value="1"/>
</dbReference>
<keyword evidence="1" id="KW-0238">DNA-binding</keyword>
<dbReference type="RefSeq" id="WP_249510555.1">
    <property type="nucleotide sequence ID" value="NZ_CP093362.1"/>
</dbReference>
<dbReference type="InterPro" id="IPR047057">
    <property type="entry name" value="MerR_fam"/>
</dbReference>
<gene>
    <name evidence="3" type="ORF">MOO46_04775</name>
</gene>
<dbReference type="EMBL" id="CP093362">
    <property type="protein sequence ID" value="UQS84569.1"/>
    <property type="molecule type" value="Genomic_DNA"/>
</dbReference>
<evidence type="ECO:0000259" key="2">
    <source>
        <dbReference type="PROSITE" id="PS50937"/>
    </source>
</evidence>
<dbReference type="InterPro" id="IPR009061">
    <property type="entry name" value="DNA-bd_dom_put_sf"/>
</dbReference>
<dbReference type="PANTHER" id="PTHR30204">
    <property type="entry name" value="REDOX-CYCLING DRUG-SENSING TRANSCRIPTIONAL ACTIVATOR SOXR"/>
    <property type="match status" value="1"/>
</dbReference>
<evidence type="ECO:0000256" key="1">
    <source>
        <dbReference type="ARBA" id="ARBA00023125"/>
    </source>
</evidence>
<evidence type="ECO:0000313" key="4">
    <source>
        <dbReference type="Proteomes" id="UP000831859"/>
    </source>
</evidence>
<keyword evidence="4" id="KW-1185">Reference proteome</keyword>
<organism evidence="3 4">
    <name type="scientific">Apilactobacillus apisilvae</name>
    <dbReference type="NCBI Taxonomy" id="2923364"/>
    <lineage>
        <taxon>Bacteria</taxon>
        <taxon>Bacillati</taxon>
        <taxon>Bacillota</taxon>
        <taxon>Bacilli</taxon>
        <taxon>Lactobacillales</taxon>
        <taxon>Lactobacillaceae</taxon>
        <taxon>Apilactobacillus</taxon>
    </lineage>
</organism>